<name>A0A9N9R4V4_9NEOP</name>
<evidence type="ECO:0000256" key="1">
    <source>
        <dbReference type="SAM" id="MobiDB-lite"/>
    </source>
</evidence>
<evidence type="ECO:0000313" key="3">
    <source>
        <dbReference type="Proteomes" id="UP001153714"/>
    </source>
</evidence>
<evidence type="ECO:0000313" key="2">
    <source>
        <dbReference type="EMBL" id="CAG9789615.1"/>
    </source>
</evidence>
<dbReference type="EMBL" id="OU893351">
    <property type="protein sequence ID" value="CAG9789615.1"/>
    <property type="molecule type" value="Genomic_DNA"/>
</dbReference>
<keyword evidence="3" id="KW-1185">Reference proteome</keyword>
<dbReference type="OrthoDB" id="6781302at2759"/>
<dbReference type="PANTHER" id="PTHR10773:SF19">
    <property type="match status" value="1"/>
</dbReference>
<dbReference type="PANTHER" id="PTHR10773">
    <property type="entry name" value="DNA-DIRECTED RNA POLYMERASES I, II, AND III SUBUNIT RPABC2"/>
    <property type="match status" value="1"/>
</dbReference>
<reference evidence="2" key="1">
    <citation type="submission" date="2021-12" db="EMBL/GenBank/DDBJ databases">
        <authorList>
            <person name="King R."/>
        </authorList>
    </citation>
    <scope>NUCLEOTIDE SEQUENCE</scope>
</reference>
<accession>A0A9N9R4V4</accession>
<feature type="compositionally biased region" description="Basic and acidic residues" evidence="1">
    <location>
        <begin position="290"/>
        <end position="300"/>
    </location>
</feature>
<feature type="region of interest" description="Disordered" evidence="1">
    <location>
        <begin position="1033"/>
        <end position="1057"/>
    </location>
</feature>
<sequence>MEENVRAVDCRKARKKPRIPENWKRAKEKVERNTKMMMLLAQKNKALREKFKESKQLQRNIKTIDPDFFPTSDSDDDPAFSRFNSADQLLAPILPSSNGFDFEDSHFLSGHEVTPNDNLRDTENLTQNEIADGNTHNLTTYTKAGTIRKRKKHDQPLKVRNEVKKSEIREKHNVKPPCPASCKKQCIQNISEEQRKIINESFWSLNDKERKAYMLHHTSAKSVKQRTVTRFESEEYRKKVRYSYSLKAVLGTKYGVCKTFFLTTLGYKSSNDKPLHTALANSNDTVAPPVDKRLGATPHNKIESTPIKEHIMSFEPSISHYRREHAPNRLYLPSDLTISAMHKDFLEKNPSCKVSYDKYREVVAELNISFVKLGHEECEDCEEFRLHDDTHTKENLKEDCLGCTKWKSHNKRAYMSREQYKLDSELNETDTVVYSADLQKVIMLPRIDMFKTAIFTHRIVVYNESFVPTGQGRKDLSVFPVLWYSAKQLPSAPQCNHANSSQYKCGSLSMQDMQQFHEQFYKYPIKKDQDAFILKHCKIQKTKRRRPRKGIRKPTEIYTKLYVRKKISAKLIPVCQKTFLGILQITVHRVRRVAKEFAKSGTVVQEKRSGDHRSAQNEPKLRAVRTFIETFKCVESHYCRSSTMIRKYLPAELNIKKMWRMYQHQCQDENLLVRHCYFRRVFNRHYNLGFGTPRTDTCSKCTELLEKIKNSRDQSEKSKLMAKKKRVHSLKAQYFYRLLKEKADNMITLSFDCQKNQVLPKISDQTAYYSRQLYIYNFGTVLSMPDNTLNKNNVFLYVWTEDQQRKGANEIASAVFHRLQNLEIKENVDMIRLVSDGCGAQNKNTVMIGMVGYWLLRHAHAQIKSVEFVFPIPGHSFLPPDRVFGNIEKEIKKNEEIIDPETYINIFDRYGTVVKMEDKVMDWKNAFAGIIKPPASWHFKFAQCKRFYLKRTASNILVRGEMHYATDMIAYKSILKKRKSWTDVNPRNLQQYDVVVKRAKISDVDNLLKKHFGTDWKDRDDLTYYKEVLSRSEARDGQAEEYEEEVCEGGSDSELRI</sequence>
<reference evidence="2" key="2">
    <citation type="submission" date="2022-10" db="EMBL/GenBank/DDBJ databases">
        <authorList>
            <consortium name="ENA_rothamsted_submissions"/>
            <consortium name="culmorum"/>
            <person name="King R."/>
        </authorList>
    </citation>
    <scope>NUCLEOTIDE SEQUENCE</scope>
</reference>
<dbReference type="Proteomes" id="UP001153714">
    <property type="component" value="Chromosome 20"/>
</dbReference>
<organism evidence="2 3">
    <name type="scientific">Diatraea saccharalis</name>
    <name type="common">sugarcane borer</name>
    <dbReference type="NCBI Taxonomy" id="40085"/>
    <lineage>
        <taxon>Eukaryota</taxon>
        <taxon>Metazoa</taxon>
        <taxon>Ecdysozoa</taxon>
        <taxon>Arthropoda</taxon>
        <taxon>Hexapoda</taxon>
        <taxon>Insecta</taxon>
        <taxon>Pterygota</taxon>
        <taxon>Neoptera</taxon>
        <taxon>Endopterygota</taxon>
        <taxon>Lepidoptera</taxon>
        <taxon>Glossata</taxon>
        <taxon>Ditrysia</taxon>
        <taxon>Pyraloidea</taxon>
        <taxon>Crambidae</taxon>
        <taxon>Crambinae</taxon>
        <taxon>Diatraea</taxon>
    </lineage>
</organism>
<gene>
    <name evidence="2" type="ORF">DIATSA_LOCUS7334</name>
</gene>
<feature type="region of interest" description="Disordered" evidence="1">
    <location>
        <begin position="279"/>
        <end position="300"/>
    </location>
</feature>
<protein>
    <submittedName>
        <fullName evidence="2">Uncharacterized protein</fullName>
    </submittedName>
</protein>
<proteinExistence type="predicted"/>
<dbReference type="AlphaFoldDB" id="A0A9N9R4V4"/>